<dbReference type="OrthoDB" id="4286794at2"/>
<proteinExistence type="predicted"/>
<organism evidence="1 2">
    <name type="scientific">Kitasatospora acidiphila</name>
    <dbReference type="NCBI Taxonomy" id="2567942"/>
    <lineage>
        <taxon>Bacteria</taxon>
        <taxon>Bacillati</taxon>
        <taxon>Actinomycetota</taxon>
        <taxon>Actinomycetes</taxon>
        <taxon>Kitasatosporales</taxon>
        <taxon>Streptomycetaceae</taxon>
        <taxon>Kitasatospora</taxon>
    </lineage>
</organism>
<dbReference type="AlphaFoldDB" id="A0A540W7D1"/>
<protein>
    <submittedName>
        <fullName evidence="1">Lasso RiPP family leader peptide-containing protein</fullName>
    </submittedName>
</protein>
<sequence length="42" mass="4684">MSFTVYERPALQEIGDFEELTTCVPVGSCNDICGWQAPICLF</sequence>
<reference evidence="1 2" key="1">
    <citation type="submission" date="2019-06" db="EMBL/GenBank/DDBJ databases">
        <title>Description of Kitasatospora acidophila sp. nov. isolated from pine grove soil, and reclassification of Streptomyces novaecaesareae to Kitasatospora novaeceasareae comb. nov.</title>
        <authorList>
            <person name="Kim M.J."/>
        </authorList>
    </citation>
    <scope>NUCLEOTIDE SEQUENCE [LARGE SCALE GENOMIC DNA]</scope>
    <source>
        <strain evidence="1 2">MMS16-CNU292</strain>
    </source>
</reference>
<evidence type="ECO:0000313" key="2">
    <source>
        <dbReference type="Proteomes" id="UP000319103"/>
    </source>
</evidence>
<comment type="caution">
    <text evidence="1">The sequence shown here is derived from an EMBL/GenBank/DDBJ whole genome shotgun (WGS) entry which is preliminary data.</text>
</comment>
<evidence type="ECO:0000313" key="1">
    <source>
        <dbReference type="EMBL" id="TQF04919.1"/>
    </source>
</evidence>
<accession>A0A540W7D1</accession>
<name>A0A540W7D1_9ACTN</name>
<dbReference type="Proteomes" id="UP000319103">
    <property type="component" value="Unassembled WGS sequence"/>
</dbReference>
<dbReference type="NCBIfam" id="NF033521">
    <property type="entry name" value="lasso_leader_L3"/>
    <property type="match status" value="1"/>
</dbReference>
<keyword evidence="2" id="KW-1185">Reference proteome</keyword>
<gene>
    <name evidence="1" type="ORF">E6W39_25155</name>
</gene>
<dbReference type="EMBL" id="VIGB01000003">
    <property type="protein sequence ID" value="TQF04919.1"/>
    <property type="molecule type" value="Genomic_DNA"/>
</dbReference>
<dbReference type="RefSeq" id="WP_141635469.1">
    <property type="nucleotide sequence ID" value="NZ_VIGB01000003.1"/>
</dbReference>